<organism evidence="1 2">
    <name type="scientific">Trema orientale</name>
    <name type="common">Charcoal tree</name>
    <name type="synonym">Celtis orientalis</name>
    <dbReference type="NCBI Taxonomy" id="63057"/>
    <lineage>
        <taxon>Eukaryota</taxon>
        <taxon>Viridiplantae</taxon>
        <taxon>Streptophyta</taxon>
        <taxon>Embryophyta</taxon>
        <taxon>Tracheophyta</taxon>
        <taxon>Spermatophyta</taxon>
        <taxon>Magnoliopsida</taxon>
        <taxon>eudicotyledons</taxon>
        <taxon>Gunneridae</taxon>
        <taxon>Pentapetalae</taxon>
        <taxon>rosids</taxon>
        <taxon>fabids</taxon>
        <taxon>Rosales</taxon>
        <taxon>Cannabaceae</taxon>
        <taxon>Trema</taxon>
    </lineage>
</organism>
<keyword evidence="2" id="KW-1185">Reference proteome</keyword>
<name>A0A2P5F0N8_TREOI</name>
<comment type="caution">
    <text evidence="1">The sequence shown here is derived from an EMBL/GenBank/DDBJ whole genome shotgun (WGS) entry which is preliminary data.</text>
</comment>
<dbReference type="AlphaFoldDB" id="A0A2P5F0N8"/>
<protein>
    <submittedName>
        <fullName evidence="1">Uncharacterized protein</fullName>
    </submittedName>
</protein>
<proteinExistence type="predicted"/>
<accession>A0A2P5F0N8</accession>
<evidence type="ECO:0000313" key="2">
    <source>
        <dbReference type="Proteomes" id="UP000237000"/>
    </source>
</evidence>
<reference evidence="2" key="1">
    <citation type="submission" date="2016-06" db="EMBL/GenBank/DDBJ databases">
        <title>Parallel loss of symbiosis genes in relatives of nitrogen-fixing non-legume Parasponia.</title>
        <authorList>
            <person name="Van Velzen R."/>
            <person name="Holmer R."/>
            <person name="Bu F."/>
            <person name="Rutten L."/>
            <person name="Van Zeijl A."/>
            <person name="Liu W."/>
            <person name="Santuari L."/>
            <person name="Cao Q."/>
            <person name="Sharma T."/>
            <person name="Shen D."/>
            <person name="Roswanjaya Y."/>
            <person name="Wardhani T."/>
            <person name="Kalhor M.S."/>
            <person name="Jansen J."/>
            <person name="Van den Hoogen J."/>
            <person name="Gungor B."/>
            <person name="Hartog M."/>
            <person name="Hontelez J."/>
            <person name="Verver J."/>
            <person name="Yang W.-C."/>
            <person name="Schijlen E."/>
            <person name="Repin R."/>
            <person name="Schilthuizen M."/>
            <person name="Schranz E."/>
            <person name="Heidstra R."/>
            <person name="Miyata K."/>
            <person name="Fedorova E."/>
            <person name="Kohlen W."/>
            <person name="Bisseling T."/>
            <person name="Smit S."/>
            <person name="Geurts R."/>
        </authorList>
    </citation>
    <scope>NUCLEOTIDE SEQUENCE [LARGE SCALE GENOMIC DNA]</scope>
    <source>
        <strain evidence="2">cv. RG33-2</strain>
    </source>
</reference>
<dbReference type="Proteomes" id="UP000237000">
    <property type="component" value="Unassembled WGS sequence"/>
</dbReference>
<gene>
    <name evidence="1" type="ORF">TorRG33x02_128980</name>
</gene>
<evidence type="ECO:0000313" key="1">
    <source>
        <dbReference type="EMBL" id="PON91335.1"/>
    </source>
</evidence>
<sequence>MPFSSISFSLTYPEILKQQGPDPNSRVSLSHSLSLALPHPLSLFQIRVWLSLSRAPSVSFCVSDRVVFNIGFCLYYTGASIPPFSRSFALCFPSSPLGGNLGRKSPSRTLFPVTRSPTPSSVVVSPVPQSLSRSGDCLFYRSLTLPYCGPFFCL</sequence>
<dbReference type="InParanoid" id="A0A2P5F0N8"/>
<dbReference type="EMBL" id="JXTC01000075">
    <property type="protein sequence ID" value="PON91335.1"/>
    <property type="molecule type" value="Genomic_DNA"/>
</dbReference>